<keyword evidence="1 2" id="KW-0812">Transmembrane</keyword>
<sequence length="415" mass="46665">MVAMSKLFEYVIENDLKCADVFHTNSCKMNALHNTYGFLLSNMKYFAPIIGLPLLLRIRSLNKKVLQSTLQYYVEAVVGGTATGWSIMITICTMRHLFGKFTILSTVLLPTFIGSFGKYVVPSPRVHRLFATTIFQCTLETLIIQKRNVLMRLIANSSLLRTFMFMCCSALILNAKRRKAFNGFWLMEPTPQNATTVDQEANGDNGTCNSTCGHKSKSCKQYALQGIRNFMMTGLALDAIKMLMANVPANVNGFTAKLWVKLKTFKIRSAALLTSYVAIYRLLHCYFNRNFGGDSQLKHGAAAFLSGSCFIFFPKLTLLCYALILGVQISWKELTTYLSAERFGGSFEWIQRLPCRQIIYPAAVAYLVHTYALRKRHASNLGGIVVDGITNNYVKFVHANVERIEQLMAQCTPTL</sequence>
<feature type="transmembrane region" description="Helical" evidence="1">
    <location>
        <begin position="153"/>
        <end position="173"/>
    </location>
</feature>
<evidence type="ECO:0000256" key="1">
    <source>
        <dbReference type="SAM" id="Phobius"/>
    </source>
</evidence>
<dbReference type="OrthoDB" id="291792at2759"/>
<gene>
    <name evidence="2" type="primary">TMEM135_1</name>
    <name evidence="2" type="ORF">g.17027</name>
</gene>
<feature type="transmembrane region" description="Helical" evidence="1">
    <location>
        <begin position="97"/>
        <end position="117"/>
    </location>
</feature>
<evidence type="ECO:0000313" key="2">
    <source>
        <dbReference type="EMBL" id="JAD04206.1"/>
    </source>
</evidence>
<dbReference type="PANTHER" id="PTHR12459">
    <property type="entry name" value="TRANSMEMBRANE PROTEIN 135-RELATED"/>
    <property type="match status" value="1"/>
</dbReference>
<keyword evidence="1" id="KW-0472">Membrane</keyword>
<name>A0A0A1WZZ0_ZEUCU</name>
<accession>A0A0A1WZZ0</accession>
<feature type="transmembrane region" description="Helical" evidence="1">
    <location>
        <begin position="70"/>
        <end position="91"/>
    </location>
</feature>
<feature type="transmembrane region" description="Helical" evidence="1">
    <location>
        <begin position="38"/>
        <end position="58"/>
    </location>
</feature>
<dbReference type="AlphaFoldDB" id="A0A0A1WZZ0"/>
<dbReference type="InterPro" id="IPR026749">
    <property type="entry name" value="Tmem135"/>
</dbReference>
<reference evidence="2" key="2">
    <citation type="journal article" date="2015" name="Gigascience">
        <title>Reconstructing a comprehensive transcriptome assembly of a white-pupal translocated strain of the pest fruit fly Bactrocera cucurbitae.</title>
        <authorList>
            <person name="Sim S.B."/>
            <person name="Calla B."/>
            <person name="Hall B."/>
            <person name="DeRego T."/>
            <person name="Geib S.M."/>
        </authorList>
    </citation>
    <scope>NUCLEOTIDE SEQUENCE</scope>
</reference>
<keyword evidence="1" id="KW-1133">Transmembrane helix</keyword>
<dbReference type="PANTHER" id="PTHR12459:SF15">
    <property type="entry name" value="TRANSMEMBRANE PROTEIN 135"/>
    <property type="match status" value="1"/>
</dbReference>
<reference evidence="2" key="1">
    <citation type="submission" date="2014-11" db="EMBL/GenBank/DDBJ databases">
        <authorList>
            <person name="Geib S."/>
        </authorList>
    </citation>
    <scope>NUCLEOTIDE SEQUENCE</scope>
</reference>
<proteinExistence type="predicted"/>
<organism evidence="2">
    <name type="scientific">Zeugodacus cucurbitae</name>
    <name type="common">Melon fruit fly</name>
    <name type="synonym">Bactrocera cucurbitae</name>
    <dbReference type="NCBI Taxonomy" id="28588"/>
    <lineage>
        <taxon>Eukaryota</taxon>
        <taxon>Metazoa</taxon>
        <taxon>Ecdysozoa</taxon>
        <taxon>Arthropoda</taxon>
        <taxon>Hexapoda</taxon>
        <taxon>Insecta</taxon>
        <taxon>Pterygota</taxon>
        <taxon>Neoptera</taxon>
        <taxon>Endopterygota</taxon>
        <taxon>Diptera</taxon>
        <taxon>Brachycera</taxon>
        <taxon>Muscomorpha</taxon>
        <taxon>Tephritoidea</taxon>
        <taxon>Tephritidae</taxon>
        <taxon>Zeugodacus</taxon>
        <taxon>Zeugodacus</taxon>
    </lineage>
</organism>
<protein>
    <submittedName>
        <fullName evidence="2">Transmembrane protein 135</fullName>
    </submittedName>
</protein>
<dbReference type="GeneID" id="105209529"/>
<dbReference type="EMBL" id="GBXI01010086">
    <property type="protein sequence ID" value="JAD04206.1"/>
    <property type="molecule type" value="Transcribed_RNA"/>
</dbReference>